<dbReference type="Pfam" id="PF13475">
    <property type="entry name" value="DUF4116"/>
    <property type="match status" value="1"/>
</dbReference>
<comment type="caution">
    <text evidence="2">The sequence shown here is derived from an EMBL/GenBank/DDBJ whole genome shotgun (WGS) entry which is preliminary data.</text>
</comment>
<protein>
    <recommendedName>
        <fullName evidence="1">DUF4116 domain-containing protein</fullName>
    </recommendedName>
</protein>
<proteinExistence type="predicted"/>
<reference evidence="2" key="1">
    <citation type="submission" date="2021-02" db="EMBL/GenBank/DDBJ databases">
        <authorList>
            <person name="Dougan E. K."/>
            <person name="Rhodes N."/>
            <person name="Thang M."/>
            <person name="Chan C."/>
        </authorList>
    </citation>
    <scope>NUCLEOTIDE SEQUENCE</scope>
</reference>
<gene>
    <name evidence="2" type="ORF">PGLA2088_LOCUS50084</name>
</gene>
<sequence>PTSAAAFGEWITDRAEALKLLQEDGLLLADTSQALRSDRRLVLEAVRENGLALEHAATALKGQRDVVLAAVRQNGLALRFAAEPLRRHRATVEVAVQQCGLALQYAEGTALRNDRSLALEKVIDAIIIAGNADARCKTMHFMFFDKDGQECLSGGLEKTPPMFTKIAASKAKSFLEGRELKDPRGCSLMCCYVLPWTCGCTSQMPVTGVVSVRIPGTEVVGFVAAGAPTGELDLSLAKAALTTAGFQENAEGQWSPAE</sequence>
<evidence type="ECO:0000313" key="2">
    <source>
        <dbReference type="EMBL" id="CAE8740587.1"/>
    </source>
</evidence>
<organism evidence="2 3">
    <name type="scientific">Polarella glacialis</name>
    <name type="common">Dinoflagellate</name>
    <dbReference type="NCBI Taxonomy" id="89957"/>
    <lineage>
        <taxon>Eukaryota</taxon>
        <taxon>Sar</taxon>
        <taxon>Alveolata</taxon>
        <taxon>Dinophyceae</taxon>
        <taxon>Suessiales</taxon>
        <taxon>Suessiaceae</taxon>
        <taxon>Polarella</taxon>
    </lineage>
</organism>
<feature type="domain" description="DUF4116" evidence="1">
    <location>
        <begin position="38"/>
        <end position="86"/>
    </location>
</feature>
<dbReference type="Proteomes" id="UP000626109">
    <property type="component" value="Unassembled WGS sequence"/>
</dbReference>
<name>A0A813LX58_POLGL</name>
<accession>A0A813LX58</accession>
<evidence type="ECO:0000313" key="3">
    <source>
        <dbReference type="Proteomes" id="UP000626109"/>
    </source>
</evidence>
<evidence type="ECO:0000259" key="1">
    <source>
        <dbReference type="Pfam" id="PF13475"/>
    </source>
</evidence>
<dbReference type="EMBL" id="CAJNNW010037288">
    <property type="protein sequence ID" value="CAE8740587.1"/>
    <property type="molecule type" value="Genomic_DNA"/>
</dbReference>
<dbReference type="InterPro" id="IPR025197">
    <property type="entry name" value="DUF4116"/>
</dbReference>
<feature type="non-terminal residue" evidence="2">
    <location>
        <position position="1"/>
    </location>
</feature>
<dbReference type="AlphaFoldDB" id="A0A813LX58"/>